<keyword evidence="1" id="KW-0863">Zinc-finger</keyword>
<feature type="domain" description="C2H2-type" evidence="2">
    <location>
        <begin position="109"/>
        <end position="139"/>
    </location>
</feature>
<proteinExistence type="predicted"/>
<dbReference type="Proteomes" id="UP001627154">
    <property type="component" value="Unassembled WGS sequence"/>
</dbReference>
<dbReference type="PROSITE" id="PS00028">
    <property type="entry name" value="ZINC_FINGER_C2H2_1"/>
    <property type="match status" value="3"/>
</dbReference>
<gene>
    <name evidence="3" type="ORF">TKK_000780</name>
</gene>
<feature type="domain" description="C2H2-type" evidence="2">
    <location>
        <begin position="78"/>
        <end position="107"/>
    </location>
</feature>
<reference evidence="3 4" key="1">
    <citation type="journal article" date="2024" name="bioRxiv">
        <title>A reference genome for Trichogramma kaykai: A tiny desert-dwelling parasitoid wasp with competing sex-ratio distorters.</title>
        <authorList>
            <person name="Culotta J."/>
            <person name="Lindsey A.R."/>
        </authorList>
    </citation>
    <scope>NUCLEOTIDE SEQUENCE [LARGE SCALE GENOMIC DNA]</scope>
    <source>
        <strain evidence="3 4">KSX58</strain>
    </source>
</reference>
<name>A0ABD2XNP3_9HYME</name>
<comment type="caution">
    <text evidence="3">The sequence shown here is derived from an EMBL/GenBank/DDBJ whole genome shotgun (WGS) entry which is preliminary data.</text>
</comment>
<evidence type="ECO:0000256" key="1">
    <source>
        <dbReference type="PROSITE-ProRule" id="PRU00042"/>
    </source>
</evidence>
<keyword evidence="1" id="KW-0479">Metal-binding</keyword>
<protein>
    <recommendedName>
        <fullName evidence="2">C2H2-type domain-containing protein</fullName>
    </recommendedName>
</protein>
<dbReference type="PROSITE" id="PS50157">
    <property type="entry name" value="ZINC_FINGER_C2H2_2"/>
    <property type="match status" value="2"/>
</dbReference>
<evidence type="ECO:0000313" key="4">
    <source>
        <dbReference type="Proteomes" id="UP001627154"/>
    </source>
</evidence>
<dbReference type="AlphaFoldDB" id="A0ABD2XNP3"/>
<keyword evidence="1" id="KW-0862">Zinc</keyword>
<organism evidence="3 4">
    <name type="scientific">Trichogramma kaykai</name>
    <dbReference type="NCBI Taxonomy" id="54128"/>
    <lineage>
        <taxon>Eukaryota</taxon>
        <taxon>Metazoa</taxon>
        <taxon>Ecdysozoa</taxon>
        <taxon>Arthropoda</taxon>
        <taxon>Hexapoda</taxon>
        <taxon>Insecta</taxon>
        <taxon>Pterygota</taxon>
        <taxon>Neoptera</taxon>
        <taxon>Endopterygota</taxon>
        <taxon>Hymenoptera</taxon>
        <taxon>Apocrita</taxon>
        <taxon>Proctotrupomorpha</taxon>
        <taxon>Chalcidoidea</taxon>
        <taxon>Trichogrammatidae</taxon>
        <taxon>Trichogramma</taxon>
    </lineage>
</organism>
<dbReference type="SMART" id="SM00355">
    <property type="entry name" value="ZnF_C2H2"/>
    <property type="match status" value="4"/>
</dbReference>
<dbReference type="GO" id="GO:0008270">
    <property type="term" value="F:zinc ion binding"/>
    <property type="evidence" value="ECO:0007669"/>
    <property type="project" value="UniProtKB-KW"/>
</dbReference>
<accession>A0ABD2XNP3</accession>
<dbReference type="EMBL" id="JBJJXI010000018">
    <property type="protein sequence ID" value="KAL3406619.1"/>
    <property type="molecule type" value="Genomic_DNA"/>
</dbReference>
<dbReference type="Gene3D" id="3.30.160.60">
    <property type="entry name" value="Classic Zinc Finger"/>
    <property type="match status" value="1"/>
</dbReference>
<evidence type="ECO:0000313" key="3">
    <source>
        <dbReference type="EMBL" id="KAL3406619.1"/>
    </source>
</evidence>
<evidence type="ECO:0000259" key="2">
    <source>
        <dbReference type="PROSITE" id="PS50157"/>
    </source>
</evidence>
<sequence length="372" mass="44092">MFKCHVCRHTSHDLDEHLTHQKNYHSNISKFLYCGFNQCSKSFRNKQILASHLIKAHGFFSEHKIFHQPYKANPNGKFVCSVALCKKEFDNHHLLIKHLKVHIKDGQEIKCPFENCSKSFTIISSFTSHVTKKHKRYEKSDRESLQLNYDNHECHEPHPSDNHEFHEPHPNDINDGTFENHNCQSRQIDDVEESSINDLFLLNVAQFYLKLESEFLLPASTIQYIVTHLKNIHEQGKELFCNQFKEYLRQSNVDPNLIENYCLKLFENNPYAECDNHLMTDYKRKQFYKKNFDYVDPVKEDIDKNENTFFAYVPILETLKKVFADNSVKNELNLNADNKFKANILTDFYDGYVYKNNKFFKNNPNSLKIILY</sequence>
<keyword evidence="4" id="KW-1185">Reference proteome</keyword>
<dbReference type="InterPro" id="IPR013087">
    <property type="entry name" value="Znf_C2H2_type"/>
</dbReference>